<evidence type="ECO:0000256" key="1">
    <source>
        <dbReference type="SAM" id="MobiDB-lite"/>
    </source>
</evidence>
<evidence type="ECO:0000313" key="2">
    <source>
        <dbReference type="EMBL" id="QHS89017.1"/>
    </source>
</evidence>
<dbReference type="EMBL" id="MN739104">
    <property type="protein sequence ID" value="QHS89017.1"/>
    <property type="molecule type" value="Genomic_DNA"/>
</dbReference>
<dbReference type="AlphaFoldDB" id="A0A6C0B9U1"/>
<protein>
    <submittedName>
        <fullName evidence="2">Uncharacterized protein</fullName>
    </submittedName>
</protein>
<sequence>MPFQRMQMQVGTDGAQSSFRRAPIMVSNIPTSTSKPMVSRNGVIGLNAMFQNIRVNTAPNGAGCGCGK</sequence>
<feature type="compositionally biased region" description="Polar residues" evidence="1">
    <location>
        <begin position="1"/>
        <end position="19"/>
    </location>
</feature>
<feature type="region of interest" description="Disordered" evidence="1">
    <location>
        <begin position="1"/>
        <end position="21"/>
    </location>
</feature>
<organism evidence="2">
    <name type="scientific">viral metagenome</name>
    <dbReference type="NCBI Taxonomy" id="1070528"/>
    <lineage>
        <taxon>unclassified sequences</taxon>
        <taxon>metagenomes</taxon>
        <taxon>organismal metagenomes</taxon>
    </lineage>
</organism>
<reference evidence="2" key="1">
    <citation type="journal article" date="2020" name="Nature">
        <title>Giant virus diversity and host interactions through global metagenomics.</title>
        <authorList>
            <person name="Schulz F."/>
            <person name="Roux S."/>
            <person name="Paez-Espino D."/>
            <person name="Jungbluth S."/>
            <person name="Walsh D.A."/>
            <person name="Denef V.J."/>
            <person name="McMahon K.D."/>
            <person name="Konstantinidis K.T."/>
            <person name="Eloe-Fadrosh E.A."/>
            <person name="Kyrpides N.C."/>
            <person name="Woyke T."/>
        </authorList>
    </citation>
    <scope>NUCLEOTIDE SEQUENCE</scope>
    <source>
        <strain evidence="2">GVMAG-M-3300010158-59</strain>
    </source>
</reference>
<proteinExistence type="predicted"/>
<accession>A0A6C0B9U1</accession>
<name>A0A6C0B9U1_9ZZZZ</name>